<protein>
    <submittedName>
        <fullName evidence="1">Uncharacterized protein</fullName>
    </submittedName>
</protein>
<keyword evidence="2" id="KW-1185">Reference proteome</keyword>
<evidence type="ECO:0000313" key="1">
    <source>
        <dbReference type="EMBL" id="KAL2730772.1"/>
    </source>
</evidence>
<gene>
    <name evidence="1" type="ORF">V1478_005185</name>
</gene>
<dbReference type="Proteomes" id="UP001607302">
    <property type="component" value="Unassembled WGS sequence"/>
</dbReference>
<dbReference type="EMBL" id="JAUDFV010000110">
    <property type="protein sequence ID" value="KAL2730772.1"/>
    <property type="molecule type" value="Genomic_DNA"/>
</dbReference>
<evidence type="ECO:0000313" key="2">
    <source>
        <dbReference type="Proteomes" id="UP001607302"/>
    </source>
</evidence>
<organism evidence="1 2">
    <name type="scientific">Vespula squamosa</name>
    <name type="common">Southern yellow jacket</name>
    <name type="synonym">Wasp</name>
    <dbReference type="NCBI Taxonomy" id="30214"/>
    <lineage>
        <taxon>Eukaryota</taxon>
        <taxon>Metazoa</taxon>
        <taxon>Ecdysozoa</taxon>
        <taxon>Arthropoda</taxon>
        <taxon>Hexapoda</taxon>
        <taxon>Insecta</taxon>
        <taxon>Pterygota</taxon>
        <taxon>Neoptera</taxon>
        <taxon>Endopterygota</taxon>
        <taxon>Hymenoptera</taxon>
        <taxon>Apocrita</taxon>
        <taxon>Aculeata</taxon>
        <taxon>Vespoidea</taxon>
        <taxon>Vespidae</taxon>
        <taxon>Vespinae</taxon>
        <taxon>Vespula</taxon>
    </lineage>
</organism>
<accession>A0ABD2BDF3</accession>
<reference evidence="1 2" key="1">
    <citation type="journal article" date="2024" name="Ann. Entomol. Soc. Am.">
        <title>Genomic analyses of the southern and eastern yellowjacket wasps (Hymenoptera: Vespidae) reveal evolutionary signatures of social life.</title>
        <authorList>
            <person name="Catto M.A."/>
            <person name="Caine P.B."/>
            <person name="Orr S.E."/>
            <person name="Hunt B.G."/>
            <person name="Goodisman M.A.D."/>
        </authorList>
    </citation>
    <scope>NUCLEOTIDE SEQUENCE [LARGE SCALE GENOMIC DNA]</scope>
    <source>
        <strain evidence="1">233</strain>
        <tissue evidence="1">Head and thorax</tissue>
    </source>
</reference>
<sequence>MFIFGRKFEILTRITYIINRIVYPCIVYSIPDNIDNKRGKKLMKASIIEAGASEYSSSVILVRRNTIKYELQNAKW</sequence>
<name>A0ABD2BDF3_VESSQ</name>
<comment type="caution">
    <text evidence="1">The sequence shown here is derived from an EMBL/GenBank/DDBJ whole genome shotgun (WGS) entry which is preliminary data.</text>
</comment>
<dbReference type="AlphaFoldDB" id="A0ABD2BDF3"/>
<proteinExistence type="predicted"/>